<dbReference type="EC" id="4.2.99.18" evidence="10"/>
<dbReference type="Pfam" id="PF00633">
    <property type="entry name" value="HHH"/>
    <property type="match status" value="1"/>
</dbReference>
<evidence type="ECO:0000256" key="10">
    <source>
        <dbReference type="HAMAP-Rule" id="MF_00942"/>
    </source>
</evidence>
<dbReference type="GO" id="GO:0140078">
    <property type="term" value="F:class I DNA-(apurinic or apyrimidinic site) endonuclease activity"/>
    <property type="evidence" value="ECO:0007669"/>
    <property type="project" value="UniProtKB-EC"/>
</dbReference>
<keyword evidence="12" id="KW-0255">Endonuclease</keyword>
<reference evidence="12 13" key="1">
    <citation type="journal article" date="2017" name="BMC Genomics">
        <title>Comparative genomic and phylogenomic analyses of the Bifidobacteriaceae family.</title>
        <authorList>
            <person name="Lugli G.A."/>
            <person name="Milani C."/>
            <person name="Turroni F."/>
            <person name="Duranti S."/>
            <person name="Mancabelli L."/>
            <person name="Mangifesta M."/>
            <person name="Ferrario C."/>
            <person name="Modesto M."/>
            <person name="Mattarelli P."/>
            <person name="Jiri K."/>
            <person name="van Sinderen D."/>
            <person name="Ventura M."/>
        </authorList>
    </citation>
    <scope>NUCLEOTIDE SEQUENCE [LARGE SCALE GENOMIC DNA]</scope>
    <source>
        <strain evidence="12 13">LMG 21773</strain>
    </source>
</reference>
<dbReference type="Pfam" id="PF10576">
    <property type="entry name" value="EndIII_4Fe-2S"/>
    <property type="match status" value="1"/>
</dbReference>
<dbReference type="EMBL" id="MWWU01000001">
    <property type="protein sequence ID" value="OZG56735.1"/>
    <property type="molecule type" value="Genomic_DNA"/>
</dbReference>
<dbReference type="PIRSF" id="PIRSF001435">
    <property type="entry name" value="Nth"/>
    <property type="match status" value="1"/>
</dbReference>
<dbReference type="GO" id="GO:0051539">
    <property type="term" value="F:4 iron, 4 sulfur cluster binding"/>
    <property type="evidence" value="ECO:0007669"/>
    <property type="project" value="UniProtKB-UniRule"/>
</dbReference>
<keyword evidence="8 10" id="KW-0234">DNA repair</keyword>
<dbReference type="InterPro" id="IPR023170">
    <property type="entry name" value="HhH_base_excis_C"/>
</dbReference>
<keyword evidence="3 10" id="KW-0479">Metal-binding</keyword>
<keyword evidence="6 10" id="KW-0408">Iron</keyword>
<evidence type="ECO:0000313" key="13">
    <source>
        <dbReference type="Proteomes" id="UP000228976"/>
    </source>
</evidence>
<evidence type="ECO:0000256" key="9">
    <source>
        <dbReference type="ARBA" id="ARBA00023295"/>
    </source>
</evidence>
<dbReference type="InterPro" id="IPR000445">
    <property type="entry name" value="HhH_motif"/>
</dbReference>
<organism evidence="12 13">
    <name type="scientific">Aeriscardovia aeriphila</name>
    <dbReference type="NCBI Taxonomy" id="218139"/>
    <lineage>
        <taxon>Bacteria</taxon>
        <taxon>Bacillati</taxon>
        <taxon>Actinomycetota</taxon>
        <taxon>Actinomycetes</taxon>
        <taxon>Bifidobacteriales</taxon>
        <taxon>Bifidobacteriaceae</taxon>
        <taxon>Aeriscardovia</taxon>
    </lineage>
</organism>
<feature type="binding site" evidence="10">
    <location>
        <position position="206"/>
    </location>
    <ligand>
        <name>[4Fe-4S] cluster</name>
        <dbReference type="ChEBI" id="CHEBI:49883"/>
    </ligand>
</feature>
<dbReference type="Proteomes" id="UP000228976">
    <property type="component" value="Unassembled WGS sequence"/>
</dbReference>
<gene>
    <name evidence="10" type="primary">nth</name>
    <name evidence="12" type="ORF">AEAE_0044</name>
</gene>
<dbReference type="RefSeq" id="WP_094689178.1">
    <property type="nucleotide sequence ID" value="NZ_JACBYZ010000001.1"/>
</dbReference>
<keyword evidence="7 10" id="KW-0411">Iron-sulfur</keyword>
<feature type="binding site" evidence="10">
    <location>
        <position position="215"/>
    </location>
    <ligand>
        <name>[4Fe-4S] cluster</name>
        <dbReference type="ChEBI" id="CHEBI:49883"/>
    </ligand>
</feature>
<dbReference type="FunFam" id="1.10.340.30:FF:000001">
    <property type="entry name" value="Endonuclease III"/>
    <property type="match status" value="1"/>
</dbReference>
<feature type="binding site" evidence="10">
    <location>
        <position position="199"/>
    </location>
    <ligand>
        <name>[4Fe-4S] cluster</name>
        <dbReference type="ChEBI" id="CHEBI:49883"/>
    </ligand>
</feature>
<dbReference type="OrthoDB" id="9800977at2"/>
<dbReference type="HAMAP" id="MF_00942">
    <property type="entry name" value="Nth"/>
    <property type="match status" value="1"/>
</dbReference>
<keyword evidence="2 10" id="KW-0004">4Fe-4S</keyword>
<dbReference type="SUPFAM" id="SSF48150">
    <property type="entry name" value="DNA-glycosylase"/>
    <property type="match status" value="1"/>
</dbReference>
<proteinExistence type="inferred from homology"/>
<dbReference type="CDD" id="cd00056">
    <property type="entry name" value="ENDO3c"/>
    <property type="match status" value="1"/>
</dbReference>
<evidence type="ECO:0000256" key="6">
    <source>
        <dbReference type="ARBA" id="ARBA00023004"/>
    </source>
</evidence>
<dbReference type="InterPro" id="IPR003651">
    <property type="entry name" value="Endonuclease3_FeS-loop_motif"/>
</dbReference>
<dbReference type="PANTHER" id="PTHR10359">
    <property type="entry name" value="A/G-SPECIFIC ADENINE GLYCOSYLASE/ENDONUCLEASE III"/>
    <property type="match status" value="1"/>
</dbReference>
<comment type="cofactor">
    <cofactor evidence="10">
        <name>[4Fe-4S] cluster</name>
        <dbReference type="ChEBI" id="CHEBI:49883"/>
    </cofactor>
    <text evidence="10">Binds 1 [4Fe-4S] cluster.</text>
</comment>
<dbReference type="PANTHER" id="PTHR10359:SF18">
    <property type="entry name" value="ENDONUCLEASE III"/>
    <property type="match status" value="1"/>
</dbReference>
<evidence type="ECO:0000256" key="7">
    <source>
        <dbReference type="ARBA" id="ARBA00023014"/>
    </source>
</evidence>
<dbReference type="InterPro" id="IPR003265">
    <property type="entry name" value="HhH-GPD_domain"/>
</dbReference>
<keyword evidence="5 10" id="KW-0378">Hydrolase</keyword>
<comment type="caution">
    <text evidence="12">The sequence shown here is derived from an EMBL/GenBank/DDBJ whole genome shotgun (WGS) entry which is preliminary data.</text>
</comment>
<comment type="catalytic activity">
    <reaction evidence="10">
        <text>2'-deoxyribonucleotide-(2'-deoxyribose 5'-phosphate)-2'-deoxyribonucleotide-DNA = a 3'-end 2'-deoxyribonucleotide-(2,3-dehydro-2,3-deoxyribose 5'-phosphate)-DNA + a 5'-end 5'-phospho-2'-deoxyribonucleoside-DNA + H(+)</text>
        <dbReference type="Rhea" id="RHEA:66592"/>
        <dbReference type="Rhea" id="RHEA-COMP:13180"/>
        <dbReference type="Rhea" id="RHEA-COMP:16897"/>
        <dbReference type="Rhea" id="RHEA-COMP:17067"/>
        <dbReference type="ChEBI" id="CHEBI:15378"/>
        <dbReference type="ChEBI" id="CHEBI:136412"/>
        <dbReference type="ChEBI" id="CHEBI:157695"/>
        <dbReference type="ChEBI" id="CHEBI:167181"/>
        <dbReference type="EC" id="4.2.99.18"/>
    </reaction>
</comment>
<dbReference type="GO" id="GO:0046872">
    <property type="term" value="F:metal ion binding"/>
    <property type="evidence" value="ECO:0007669"/>
    <property type="project" value="UniProtKB-KW"/>
</dbReference>
<feature type="binding site" evidence="10">
    <location>
        <position position="209"/>
    </location>
    <ligand>
        <name>[4Fe-4S] cluster</name>
        <dbReference type="ChEBI" id="CHEBI:49883"/>
    </ligand>
</feature>
<comment type="function">
    <text evidence="10">DNA repair enzyme that has both DNA N-glycosylase activity and AP-lyase activity. The DNA N-glycosylase activity releases various damaged pyrimidines from DNA by cleaving the N-glycosidic bond, leaving an AP (apurinic/apyrimidinic) site. The AP-lyase activity cleaves the phosphodiester bond 3' to the AP site by a beta-elimination, leaving a 3'-terminal unsaturated sugar and a product with a terminal 5'-phosphate.</text>
</comment>
<dbReference type="Pfam" id="PF00730">
    <property type="entry name" value="HhH-GPD"/>
    <property type="match status" value="1"/>
</dbReference>
<dbReference type="GO" id="GO:0003677">
    <property type="term" value="F:DNA binding"/>
    <property type="evidence" value="ECO:0007669"/>
    <property type="project" value="UniProtKB-UniRule"/>
</dbReference>
<keyword evidence="12" id="KW-0540">Nuclease</keyword>
<dbReference type="AlphaFoldDB" id="A0A261FCG1"/>
<evidence type="ECO:0000256" key="5">
    <source>
        <dbReference type="ARBA" id="ARBA00022801"/>
    </source>
</evidence>
<keyword evidence="13" id="KW-1185">Reference proteome</keyword>
<evidence type="ECO:0000256" key="1">
    <source>
        <dbReference type="ARBA" id="ARBA00008343"/>
    </source>
</evidence>
<comment type="similarity">
    <text evidence="1 10">Belongs to the Nth/MutY family.</text>
</comment>
<evidence type="ECO:0000256" key="4">
    <source>
        <dbReference type="ARBA" id="ARBA00022763"/>
    </source>
</evidence>
<dbReference type="InterPro" id="IPR011257">
    <property type="entry name" value="DNA_glycosylase"/>
</dbReference>
<sequence length="249" mass="28763">MARETKAQRHERMREQYIRLIELYPVAQCSLHHRNEWELLVATVMSAQTTDERVNSVTPELFDRYPDAQALAQAQLWDVENIIRPVGFYHMKALHIIELSQALVERFDGVVPHTMDELTTLPGVGRKTANVVLGDAFHLPGFPVDTHVKRVTSRLRWHTQWRKTNPDPVEIEKQVTAEFPPEWWADVSHRLIFFGRNICHARNPECEVCPLASTCPAAPQFLAQKAEKEARKKYAAQRKALKGQRESLR</sequence>
<evidence type="ECO:0000313" key="12">
    <source>
        <dbReference type="EMBL" id="OZG56735.1"/>
    </source>
</evidence>
<evidence type="ECO:0000256" key="3">
    <source>
        <dbReference type="ARBA" id="ARBA00022723"/>
    </source>
</evidence>
<name>A0A261FCG1_9BIFI</name>
<dbReference type="Gene3D" id="1.10.1670.10">
    <property type="entry name" value="Helix-hairpin-Helix base-excision DNA repair enzymes (C-terminal)"/>
    <property type="match status" value="1"/>
</dbReference>
<keyword evidence="9 10" id="KW-0326">Glycosidase</keyword>
<dbReference type="GO" id="GO:0019104">
    <property type="term" value="F:DNA N-glycosylase activity"/>
    <property type="evidence" value="ECO:0007669"/>
    <property type="project" value="UniProtKB-UniRule"/>
</dbReference>
<dbReference type="SMART" id="SM00478">
    <property type="entry name" value="ENDO3c"/>
    <property type="match status" value="1"/>
</dbReference>
<accession>A0A261FCG1</accession>
<feature type="domain" description="HhH-GPD" evidence="11">
    <location>
        <begin position="45"/>
        <end position="197"/>
    </location>
</feature>
<keyword evidence="4 10" id="KW-0227">DNA damage</keyword>
<evidence type="ECO:0000256" key="2">
    <source>
        <dbReference type="ARBA" id="ARBA00022485"/>
    </source>
</evidence>
<keyword evidence="10" id="KW-0238">DNA-binding</keyword>
<dbReference type="SMART" id="SM00525">
    <property type="entry name" value="FES"/>
    <property type="match status" value="1"/>
</dbReference>
<protein>
    <recommendedName>
        <fullName evidence="10">Endonuclease III</fullName>
        <ecNumber evidence="10">4.2.99.18</ecNumber>
    </recommendedName>
    <alternativeName>
        <fullName evidence="10">DNA-(apurinic or apyrimidinic site) lyase</fullName>
    </alternativeName>
</protein>
<dbReference type="Gene3D" id="1.10.340.30">
    <property type="entry name" value="Hypothetical protein, domain 2"/>
    <property type="match status" value="1"/>
</dbReference>
<evidence type="ECO:0000256" key="8">
    <source>
        <dbReference type="ARBA" id="ARBA00023204"/>
    </source>
</evidence>
<evidence type="ECO:0000259" key="11">
    <source>
        <dbReference type="SMART" id="SM00478"/>
    </source>
</evidence>
<dbReference type="NCBIfam" id="TIGR01083">
    <property type="entry name" value="nth"/>
    <property type="match status" value="1"/>
</dbReference>
<dbReference type="InterPro" id="IPR005759">
    <property type="entry name" value="Nth"/>
</dbReference>
<keyword evidence="10" id="KW-0456">Lyase</keyword>
<dbReference type="GO" id="GO:0006285">
    <property type="term" value="P:base-excision repair, AP site formation"/>
    <property type="evidence" value="ECO:0007669"/>
    <property type="project" value="TreeGrafter"/>
</dbReference>